<evidence type="ECO:0000313" key="1">
    <source>
        <dbReference type="EMBL" id="MDW9256327.1"/>
    </source>
</evidence>
<dbReference type="AlphaFoldDB" id="A0AAW9D0J9"/>
<dbReference type="EMBL" id="QXCT01000002">
    <property type="protein sequence ID" value="MDW9256327.1"/>
    <property type="molecule type" value="Genomic_DNA"/>
</dbReference>
<reference evidence="1" key="1">
    <citation type="submission" date="2018-08" db="EMBL/GenBank/DDBJ databases">
        <title>Identification of Burkholderia cepacia strains that express a Burkholderia pseudomallei-like capsular polysaccharide.</title>
        <authorList>
            <person name="Burtnick M.N."/>
            <person name="Vongsouvath M."/>
            <person name="Newton P."/>
            <person name="Wuthiekanun V."/>
            <person name="Limmathurotsakul D."/>
            <person name="Brett P.J."/>
            <person name="Chantratita N."/>
            <person name="Dance D.A."/>
        </authorList>
    </citation>
    <scope>NUCLEOTIDE SEQUENCE</scope>
    <source>
        <strain evidence="1">SBXCC001</strain>
    </source>
</reference>
<dbReference type="Proteomes" id="UP001272137">
    <property type="component" value="Unassembled WGS sequence"/>
</dbReference>
<evidence type="ECO:0000313" key="2">
    <source>
        <dbReference type="Proteomes" id="UP001272137"/>
    </source>
</evidence>
<sequence length="97" mass="10832">MQLCCDRPNQIACGVAALAYRFETAPEQAGRLFVSLISTFPDRVALFIERAALSCAALPTKAERHTFRNQIAGRLSASDLAIFDELMSTEWRRLRGK</sequence>
<protein>
    <submittedName>
        <fullName evidence="1">Uncharacterized protein</fullName>
    </submittedName>
</protein>
<organism evidence="1 2">
    <name type="scientific">Burkholderia thailandensis</name>
    <dbReference type="NCBI Taxonomy" id="57975"/>
    <lineage>
        <taxon>Bacteria</taxon>
        <taxon>Pseudomonadati</taxon>
        <taxon>Pseudomonadota</taxon>
        <taxon>Betaproteobacteria</taxon>
        <taxon>Burkholderiales</taxon>
        <taxon>Burkholderiaceae</taxon>
        <taxon>Burkholderia</taxon>
        <taxon>pseudomallei group</taxon>
    </lineage>
</organism>
<name>A0AAW9D0J9_BURTH</name>
<proteinExistence type="predicted"/>
<comment type="caution">
    <text evidence="1">The sequence shown here is derived from an EMBL/GenBank/DDBJ whole genome shotgun (WGS) entry which is preliminary data.</text>
</comment>
<accession>A0AAW9D0J9</accession>
<gene>
    <name evidence="1" type="ORF">C7S16_0879</name>
</gene>